<gene>
    <name evidence="1" type="ORF">GCM10007857_26460</name>
</gene>
<reference evidence="2" key="1">
    <citation type="journal article" date="2019" name="Int. J. Syst. Evol. Microbiol.">
        <title>The Global Catalogue of Microorganisms (GCM) 10K type strain sequencing project: providing services to taxonomists for standard genome sequencing and annotation.</title>
        <authorList>
            <consortium name="The Broad Institute Genomics Platform"/>
            <consortium name="The Broad Institute Genome Sequencing Center for Infectious Disease"/>
            <person name="Wu L."/>
            <person name="Ma J."/>
        </authorList>
    </citation>
    <scope>NUCLEOTIDE SEQUENCE [LARGE SCALE GENOMIC DNA]</scope>
    <source>
        <strain evidence="2">NBRC 102520</strain>
    </source>
</reference>
<sequence>MLNSDGSVTISPGTPDVHQIESCKVLSGTNPTGTAVWWCSEGQCRHKDHILLRAGIPDPPRL</sequence>
<organism evidence="1 2">
    <name type="scientific">Bradyrhizobium iriomotense</name>
    <dbReference type="NCBI Taxonomy" id="441950"/>
    <lineage>
        <taxon>Bacteria</taxon>
        <taxon>Pseudomonadati</taxon>
        <taxon>Pseudomonadota</taxon>
        <taxon>Alphaproteobacteria</taxon>
        <taxon>Hyphomicrobiales</taxon>
        <taxon>Nitrobacteraceae</taxon>
        <taxon>Bradyrhizobium</taxon>
    </lineage>
</organism>
<protein>
    <submittedName>
        <fullName evidence="1">Uncharacterized protein</fullName>
    </submittedName>
</protein>
<keyword evidence="2" id="KW-1185">Reference proteome</keyword>
<accession>A0ABQ6AWX4</accession>
<dbReference type="RefSeq" id="WP_284265717.1">
    <property type="nucleotide sequence ID" value="NZ_BSOW01000008.1"/>
</dbReference>
<name>A0ABQ6AWX4_9BRAD</name>
<evidence type="ECO:0000313" key="1">
    <source>
        <dbReference type="EMBL" id="GLR85935.1"/>
    </source>
</evidence>
<dbReference type="Proteomes" id="UP001156905">
    <property type="component" value="Unassembled WGS sequence"/>
</dbReference>
<dbReference type="EMBL" id="BSOW01000008">
    <property type="protein sequence ID" value="GLR85935.1"/>
    <property type="molecule type" value="Genomic_DNA"/>
</dbReference>
<evidence type="ECO:0000313" key="2">
    <source>
        <dbReference type="Proteomes" id="UP001156905"/>
    </source>
</evidence>
<proteinExistence type="predicted"/>
<comment type="caution">
    <text evidence="1">The sequence shown here is derived from an EMBL/GenBank/DDBJ whole genome shotgun (WGS) entry which is preliminary data.</text>
</comment>